<dbReference type="InterPro" id="IPR044926">
    <property type="entry name" value="RGS_subdomain_2"/>
</dbReference>
<dbReference type="PROSITE" id="PS50132">
    <property type="entry name" value="RGS"/>
    <property type="match status" value="1"/>
</dbReference>
<dbReference type="GO" id="GO:0005739">
    <property type="term" value="C:mitochondrion"/>
    <property type="evidence" value="ECO:0007669"/>
    <property type="project" value="TreeGrafter"/>
</dbReference>
<reference evidence="2 3" key="1">
    <citation type="submission" date="2014-10" db="EMBL/GenBank/DDBJ databases">
        <title>Draft genome of the hookworm Ancylostoma caninum.</title>
        <authorList>
            <person name="Mitreva M."/>
        </authorList>
    </citation>
    <scope>NUCLEOTIDE SEQUENCE [LARGE SCALE GENOMIC DNA]</scope>
    <source>
        <strain evidence="2 3">Baltimore</strain>
    </source>
</reference>
<accession>A0A368H2I4</accession>
<dbReference type="SUPFAM" id="SSF48097">
    <property type="entry name" value="Regulator of G-protein signaling, RGS"/>
    <property type="match status" value="1"/>
</dbReference>
<dbReference type="AlphaFoldDB" id="A0A368H2I4"/>
<dbReference type="EMBL" id="JOJR01000033">
    <property type="protein sequence ID" value="RCN49505.1"/>
    <property type="molecule type" value="Genomic_DNA"/>
</dbReference>
<dbReference type="PANTHER" id="PTHR13155">
    <property type="entry name" value="A-KINASE ANCHOR PROTEINS"/>
    <property type="match status" value="1"/>
</dbReference>
<dbReference type="Proteomes" id="UP000252519">
    <property type="component" value="Unassembled WGS sequence"/>
</dbReference>
<dbReference type="Gene3D" id="1.10.167.10">
    <property type="entry name" value="Regulator of G-protein Signalling 4, domain 2"/>
    <property type="match status" value="1"/>
</dbReference>
<dbReference type="GO" id="GO:0008104">
    <property type="term" value="P:intracellular protein localization"/>
    <property type="evidence" value="ECO:0007669"/>
    <property type="project" value="TreeGrafter"/>
</dbReference>
<dbReference type="STRING" id="29170.A0A368H2I4"/>
<sequence>MCVYDRYLSMQALTPLLVGDNVRQIVESEICSDTGRPLRSSFVSAKQFCMQRLGEKYLRRFVGSPCYQSYLIELETEVQNTVELPVANREVLHAGSSSSESLPITFDRTFEAPDCKRTPAISAQHSPLLAKRNRTM</sequence>
<evidence type="ECO:0000259" key="1">
    <source>
        <dbReference type="PROSITE" id="PS50132"/>
    </source>
</evidence>
<gene>
    <name evidence="2" type="ORF">ANCCAN_04446</name>
</gene>
<evidence type="ECO:0000313" key="3">
    <source>
        <dbReference type="Proteomes" id="UP000252519"/>
    </source>
</evidence>
<organism evidence="2 3">
    <name type="scientific">Ancylostoma caninum</name>
    <name type="common">Dog hookworm</name>
    <dbReference type="NCBI Taxonomy" id="29170"/>
    <lineage>
        <taxon>Eukaryota</taxon>
        <taxon>Metazoa</taxon>
        <taxon>Ecdysozoa</taxon>
        <taxon>Nematoda</taxon>
        <taxon>Chromadorea</taxon>
        <taxon>Rhabditida</taxon>
        <taxon>Rhabditina</taxon>
        <taxon>Rhabditomorpha</taxon>
        <taxon>Strongyloidea</taxon>
        <taxon>Ancylostomatidae</taxon>
        <taxon>Ancylostomatinae</taxon>
        <taxon>Ancylostoma</taxon>
    </lineage>
</organism>
<dbReference type="InterPro" id="IPR052246">
    <property type="entry name" value="Cell_Polariz_PKAAnc"/>
</dbReference>
<dbReference type="InterPro" id="IPR036305">
    <property type="entry name" value="RGS_sf"/>
</dbReference>
<dbReference type="PANTHER" id="PTHR13155:SF1">
    <property type="entry name" value="A-KINASE ANCHOR PROTEIN 10, MITOCHONDRIAL"/>
    <property type="match status" value="1"/>
</dbReference>
<evidence type="ECO:0000313" key="2">
    <source>
        <dbReference type="EMBL" id="RCN49505.1"/>
    </source>
</evidence>
<dbReference type="InterPro" id="IPR016137">
    <property type="entry name" value="RGS"/>
</dbReference>
<dbReference type="GO" id="GO:0005886">
    <property type="term" value="C:plasma membrane"/>
    <property type="evidence" value="ECO:0007669"/>
    <property type="project" value="TreeGrafter"/>
</dbReference>
<keyword evidence="3" id="KW-1185">Reference proteome</keyword>
<protein>
    <recommendedName>
        <fullName evidence="1">RGS domain-containing protein</fullName>
    </recommendedName>
</protein>
<comment type="caution">
    <text evidence="2">The sequence shown here is derived from an EMBL/GenBank/DDBJ whole genome shotgun (WGS) entry which is preliminary data.</text>
</comment>
<feature type="domain" description="RGS" evidence="1">
    <location>
        <begin position="1"/>
        <end position="71"/>
    </location>
</feature>
<name>A0A368H2I4_ANCCA</name>
<proteinExistence type="predicted"/>
<dbReference type="OrthoDB" id="5584247at2759"/>